<keyword evidence="2" id="KW-0472">Membrane</keyword>
<feature type="transmembrane region" description="Helical" evidence="2">
    <location>
        <begin position="112"/>
        <end position="138"/>
    </location>
</feature>
<reference evidence="4" key="1">
    <citation type="submission" date="2017-08" db="EMBL/GenBank/DDBJ databases">
        <authorList>
            <person name="Varghese N."/>
            <person name="Submissions S."/>
        </authorList>
    </citation>
    <scope>NUCLEOTIDE SEQUENCE [LARGE SCALE GENOMIC DNA]</scope>
    <source>
        <strain evidence="4">JC22</strain>
    </source>
</reference>
<feature type="transmembrane region" description="Helical" evidence="2">
    <location>
        <begin position="12"/>
        <end position="33"/>
    </location>
</feature>
<dbReference type="RefSeq" id="WP_097073354.1">
    <property type="nucleotide sequence ID" value="NZ_OBMQ01000005.1"/>
</dbReference>
<dbReference type="OrthoDB" id="5198105at2"/>
<dbReference type="AlphaFoldDB" id="A0A285SKK4"/>
<dbReference type="EMBL" id="OBMQ01000005">
    <property type="protein sequence ID" value="SOC08461.1"/>
    <property type="molecule type" value="Genomic_DNA"/>
</dbReference>
<feature type="transmembrane region" description="Helical" evidence="2">
    <location>
        <begin position="82"/>
        <end position="100"/>
    </location>
</feature>
<keyword evidence="2" id="KW-0812">Transmembrane</keyword>
<name>A0A285SKK4_9BACL</name>
<evidence type="ECO:0000256" key="1">
    <source>
        <dbReference type="SAM" id="MobiDB-lite"/>
    </source>
</evidence>
<evidence type="ECO:0000256" key="2">
    <source>
        <dbReference type="SAM" id="Phobius"/>
    </source>
</evidence>
<feature type="compositionally biased region" description="Basic and acidic residues" evidence="1">
    <location>
        <begin position="207"/>
        <end position="221"/>
    </location>
</feature>
<protein>
    <submittedName>
        <fullName evidence="3">Uncharacterized protein</fullName>
    </submittedName>
</protein>
<gene>
    <name evidence="3" type="ORF">SAMN05880501_10586</name>
</gene>
<keyword evidence="2" id="KW-1133">Transmembrane helix</keyword>
<keyword evidence="4" id="KW-1185">Reference proteome</keyword>
<proteinExistence type="predicted"/>
<accession>A0A285SKK4</accession>
<dbReference type="Proteomes" id="UP000219636">
    <property type="component" value="Unassembled WGS sequence"/>
</dbReference>
<evidence type="ECO:0000313" key="3">
    <source>
        <dbReference type="EMBL" id="SOC08461.1"/>
    </source>
</evidence>
<feature type="transmembrane region" description="Helical" evidence="2">
    <location>
        <begin position="158"/>
        <end position="180"/>
    </location>
</feature>
<sequence length="221" mass="25751">MLNRLINKVTIKMWLLFLILSQAIYLFMQIYTIPRIRHEAAGLFIFDMKPLGYTHEYATTFLSHLTEKGYELYTYVQLPLDLLFPLLNCLTGLCTFILLTRLSQNSKSKYSMIVLSLPFIAMVADYLENIMIFIMLSYKSAVPIHIVYISDIFTICKSISTTIFYMIIIFLCIIYGITWIKNRNKEQQTNGNIRSKREEDSAFESIDIGRDAQSTEKQKSQ</sequence>
<organism evidence="3 4">
    <name type="scientific">Ureibacillus xyleni</name>
    <dbReference type="NCBI Taxonomy" id="614648"/>
    <lineage>
        <taxon>Bacteria</taxon>
        <taxon>Bacillati</taxon>
        <taxon>Bacillota</taxon>
        <taxon>Bacilli</taxon>
        <taxon>Bacillales</taxon>
        <taxon>Caryophanaceae</taxon>
        <taxon>Ureibacillus</taxon>
    </lineage>
</organism>
<feature type="region of interest" description="Disordered" evidence="1">
    <location>
        <begin position="188"/>
        <end position="221"/>
    </location>
</feature>
<evidence type="ECO:0000313" key="4">
    <source>
        <dbReference type="Proteomes" id="UP000219636"/>
    </source>
</evidence>